<evidence type="ECO:0000313" key="2">
    <source>
        <dbReference type="Proteomes" id="UP001163324"/>
    </source>
</evidence>
<keyword evidence="2" id="KW-1185">Reference proteome</keyword>
<dbReference type="Proteomes" id="UP001163324">
    <property type="component" value="Chromosome 6"/>
</dbReference>
<name>A0ACC0UX67_9HYPO</name>
<sequence length="448" mass="50019">MADSQAPTLKELSAKISELSESFTAYLSENKIPAPTFAADSVTSYDGLNAEMFVTRQLLLDKLMDMYYLVSGPSESVFNYVHNCMPDVAALGILNHFDFWSAVPLDGTATYASIAKKVDLPEEVVQRVVEHAKTLRIFADSTTDAGKIQHSSRSAALAKQAGLRALVSTILDDAGPPMTVMPHALEKFNRGQETLPQDMSKTAFNLFHGGKYANSWEYIENDGEGERKGWRSRNFTTFMNYLKEIFRLDGIVEGAYDWKAAGKVKVVDLGGSAGHDSFVLAKKFPEMDITVEDLPKVESVFKANVPDDLSSRVRFVAHDFFQPQPVEADIYMIKLILHDWPDNECVRILQGLRPALRPGAKVLFIDYVGKQDTVEEKKPGDESSSLPRSIQQMGTSTDLRMMALFSAKERAPKEWKALFKAADERFNVTRFEANPLSFFVVIEAVWQG</sequence>
<gene>
    <name evidence="1" type="ORF">N3K66_006622</name>
</gene>
<protein>
    <submittedName>
        <fullName evidence="1">Uncharacterized protein</fullName>
    </submittedName>
</protein>
<proteinExistence type="predicted"/>
<dbReference type="EMBL" id="CM047945">
    <property type="protein sequence ID" value="KAI9898262.1"/>
    <property type="molecule type" value="Genomic_DNA"/>
</dbReference>
<accession>A0ACC0UX67</accession>
<comment type="caution">
    <text evidence="1">The sequence shown here is derived from an EMBL/GenBank/DDBJ whole genome shotgun (WGS) entry which is preliminary data.</text>
</comment>
<evidence type="ECO:0000313" key="1">
    <source>
        <dbReference type="EMBL" id="KAI9898262.1"/>
    </source>
</evidence>
<organism evidence="1 2">
    <name type="scientific">Trichothecium roseum</name>
    <dbReference type="NCBI Taxonomy" id="47278"/>
    <lineage>
        <taxon>Eukaryota</taxon>
        <taxon>Fungi</taxon>
        <taxon>Dikarya</taxon>
        <taxon>Ascomycota</taxon>
        <taxon>Pezizomycotina</taxon>
        <taxon>Sordariomycetes</taxon>
        <taxon>Hypocreomycetidae</taxon>
        <taxon>Hypocreales</taxon>
        <taxon>Hypocreales incertae sedis</taxon>
        <taxon>Trichothecium</taxon>
    </lineage>
</organism>
<reference evidence="1" key="1">
    <citation type="submission" date="2022-10" db="EMBL/GenBank/DDBJ databases">
        <title>Complete Genome of Trichothecium roseum strain YXFP-22015, a Plant Pathogen Isolated from Citrus.</title>
        <authorList>
            <person name="Wang Y."/>
            <person name="Zhu L."/>
        </authorList>
    </citation>
    <scope>NUCLEOTIDE SEQUENCE</scope>
    <source>
        <strain evidence="1">YXFP-22015</strain>
    </source>
</reference>